<dbReference type="PANTHER" id="PTHR46825:SF9">
    <property type="entry name" value="BETA-LACTAMASE-RELATED DOMAIN-CONTAINING PROTEIN"/>
    <property type="match status" value="1"/>
</dbReference>
<dbReference type="EMBL" id="LAZR01035267">
    <property type="protein sequence ID" value="KKL27967.1"/>
    <property type="molecule type" value="Genomic_DNA"/>
</dbReference>
<protein>
    <recommendedName>
        <fullName evidence="1">Beta-lactamase-related domain-containing protein</fullName>
    </recommendedName>
</protein>
<dbReference type="Pfam" id="PF00144">
    <property type="entry name" value="Beta-lactamase"/>
    <property type="match status" value="1"/>
</dbReference>
<feature type="non-terminal residue" evidence="2">
    <location>
        <position position="120"/>
    </location>
</feature>
<dbReference type="AlphaFoldDB" id="A0A0F9CNE5"/>
<accession>A0A0F9CNE5</accession>
<proteinExistence type="predicted"/>
<organism evidence="2">
    <name type="scientific">marine sediment metagenome</name>
    <dbReference type="NCBI Taxonomy" id="412755"/>
    <lineage>
        <taxon>unclassified sequences</taxon>
        <taxon>metagenomes</taxon>
        <taxon>ecological metagenomes</taxon>
    </lineage>
</organism>
<gene>
    <name evidence="2" type="ORF">LCGC14_2379840</name>
</gene>
<comment type="caution">
    <text evidence="2">The sequence shown here is derived from an EMBL/GenBank/DDBJ whole genome shotgun (WGS) entry which is preliminary data.</text>
</comment>
<dbReference type="SUPFAM" id="SSF56601">
    <property type="entry name" value="beta-lactamase/transpeptidase-like"/>
    <property type="match status" value="1"/>
</dbReference>
<feature type="domain" description="Beta-lactamase-related" evidence="1">
    <location>
        <begin position="13"/>
        <end position="115"/>
    </location>
</feature>
<dbReference type="PANTHER" id="PTHR46825">
    <property type="entry name" value="D-ALANYL-D-ALANINE-CARBOXYPEPTIDASE/ENDOPEPTIDASE AMPH"/>
    <property type="match status" value="1"/>
</dbReference>
<dbReference type="InterPro" id="IPR012338">
    <property type="entry name" value="Beta-lactam/transpept-like"/>
</dbReference>
<reference evidence="2" key="1">
    <citation type="journal article" date="2015" name="Nature">
        <title>Complex archaea that bridge the gap between prokaryotes and eukaryotes.</title>
        <authorList>
            <person name="Spang A."/>
            <person name="Saw J.H."/>
            <person name="Jorgensen S.L."/>
            <person name="Zaremba-Niedzwiedzka K."/>
            <person name="Martijn J."/>
            <person name="Lind A.E."/>
            <person name="van Eijk R."/>
            <person name="Schleper C."/>
            <person name="Guy L."/>
            <person name="Ettema T.J."/>
        </authorList>
    </citation>
    <scope>NUCLEOTIDE SEQUENCE</scope>
</reference>
<dbReference type="InterPro" id="IPR001466">
    <property type="entry name" value="Beta-lactam-related"/>
</dbReference>
<sequence>MTENSIKNKVDQLFERWNKKKSPGCVIGVIKDGKFLYKKGYGMANLDYDIPITPQTVFRIASVSKQFTAFSIMLLIKEGKIRLDDDIRKYFPEMPEYERVITIRHLIHHTSGIRDCYELF</sequence>
<name>A0A0F9CNE5_9ZZZZ</name>
<dbReference type="Gene3D" id="3.40.710.10">
    <property type="entry name" value="DD-peptidase/beta-lactamase superfamily"/>
    <property type="match status" value="1"/>
</dbReference>
<dbReference type="InterPro" id="IPR050491">
    <property type="entry name" value="AmpC-like"/>
</dbReference>
<evidence type="ECO:0000259" key="1">
    <source>
        <dbReference type="Pfam" id="PF00144"/>
    </source>
</evidence>
<evidence type="ECO:0000313" key="2">
    <source>
        <dbReference type="EMBL" id="KKL27967.1"/>
    </source>
</evidence>